<keyword evidence="3" id="KW-1003">Cell membrane</keyword>
<dbReference type="PROSITE" id="PS50850">
    <property type="entry name" value="MFS"/>
    <property type="match status" value="1"/>
</dbReference>
<dbReference type="Gene3D" id="1.20.1250.20">
    <property type="entry name" value="MFS general substrate transporter like domains"/>
    <property type="match status" value="2"/>
</dbReference>
<feature type="transmembrane region" description="Helical" evidence="8">
    <location>
        <begin position="91"/>
        <end position="111"/>
    </location>
</feature>
<sequence length="512" mass="52723">MADTALLPPTDGIRLPDRDRTRRTGGASRADASAGAVRTAATGIPTDAAPTRFRMLGLVVVFVTQLMLVVDASIVNVALPDIQKSLGFTPVGLSWVVTAYALAFAGLMLLSGKVGSMIGAKRALIIGTIVFIVASAAGGLAPSAAVLVIARIVQGIGAAIAAPSTLVLLMANTTPGKQRSRALALFMLAAGSGGAIGLILGGVLTTGFGWEWVMFVNVPVGILIVVGALLFLRETDRERARLDFGGAVASTLGMVSLIFGFTTAASAGWTDPVALVSFGVAVVSLVALVLIERRHHSPVVPLRLFSGPRNVAPLVAMLLVPAGMFAFFYFITLFTQQVLHFTPLETGLGLLPFVVTMVTVSQLVPRFLPRIGEWMVGAAGLFLLAGGLLWLSRLNEHDSFVTGILGPLVVMGLGAGMTFAPITAVAMDRAPEEHVSAASSVLQTMQQLGGSIGVAALTTVFVSVSATSGETGGVAAAVLGGATFVFIGFVLFAVWGSRVAADREDAAAPVAH</sequence>
<feature type="domain" description="Major facilitator superfamily (MFS) profile" evidence="9">
    <location>
        <begin position="57"/>
        <end position="498"/>
    </location>
</feature>
<feature type="transmembrane region" description="Helical" evidence="8">
    <location>
        <begin position="474"/>
        <end position="495"/>
    </location>
</feature>
<dbReference type="NCBIfam" id="TIGR00711">
    <property type="entry name" value="efflux_EmrB"/>
    <property type="match status" value="1"/>
</dbReference>
<dbReference type="AlphaFoldDB" id="A0A5B8M3D6"/>
<comment type="subcellular location">
    <subcellularLocation>
        <location evidence="1">Cell membrane</location>
        <topology evidence="1">Multi-pass membrane protein</topology>
    </subcellularLocation>
</comment>
<evidence type="ECO:0000256" key="1">
    <source>
        <dbReference type="ARBA" id="ARBA00004651"/>
    </source>
</evidence>
<dbReference type="PANTHER" id="PTHR42718:SF46">
    <property type="entry name" value="BLR6921 PROTEIN"/>
    <property type="match status" value="1"/>
</dbReference>
<reference evidence="10 11" key="1">
    <citation type="submission" date="2019-07" db="EMBL/GenBank/DDBJ databases">
        <title>Full genome sequence of Humibacter sp. WJ7-1.</title>
        <authorList>
            <person name="Im W.-T."/>
        </authorList>
    </citation>
    <scope>NUCLEOTIDE SEQUENCE [LARGE SCALE GENOMIC DNA]</scope>
    <source>
        <strain evidence="10 11">WJ7-1</strain>
    </source>
</reference>
<dbReference type="CDD" id="cd17321">
    <property type="entry name" value="MFS_MMR_MDR_like"/>
    <property type="match status" value="1"/>
</dbReference>
<feature type="transmembrane region" description="Helical" evidence="8">
    <location>
        <begin position="56"/>
        <end position="79"/>
    </location>
</feature>
<evidence type="ECO:0000256" key="6">
    <source>
        <dbReference type="ARBA" id="ARBA00023136"/>
    </source>
</evidence>
<evidence type="ECO:0000256" key="2">
    <source>
        <dbReference type="ARBA" id="ARBA00022448"/>
    </source>
</evidence>
<dbReference type="InterPro" id="IPR004638">
    <property type="entry name" value="EmrB-like"/>
</dbReference>
<evidence type="ECO:0000256" key="8">
    <source>
        <dbReference type="SAM" id="Phobius"/>
    </source>
</evidence>
<dbReference type="RefSeq" id="WP_146321059.1">
    <property type="nucleotide sequence ID" value="NZ_CP042305.1"/>
</dbReference>
<organism evidence="10 11">
    <name type="scientific">Humibacter ginsenosidimutans</name>
    <dbReference type="NCBI Taxonomy" id="2599293"/>
    <lineage>
        <taxon>Bacteria</taxon>
        <taxon>Bacillati</taxon>
        <taxon>Actinomycetota</taxon>
        <taxon>Actinomycetes</taxon>
        <taxon>Micrococcales</taxon>
        <taxon>Microbacteriaceae</taxon>
        <taxon>Humibacter</taxon>
    </lineage>
</organism>
<feature type="transmembrane region" description="Helical" evidence="8">
    <location>
        <begin position="183"/>
        <end position="206"/>
    </location>
</feature>
<name>A0A5B8M3D6_9MICO</name>
<accession>A0A5B8M3D6</accession>
<dbReference type="InterPro" id="IPR011701">
    <property type="entry name" value="MFS"/>
</dbReference>
<evidence type="ECO:0000256" key="3">
    <source>
        <dbReference type="ARBA" id="ARBA00022475"/>
    </source>
</evidence>
<dbReference type="Pfam" id="PF07690">
    <property type="entry name" value="MFS_1"/>
    <property type="match status" value="1"/>
</dbReference>
<feature type="transmembrane region" description="Helical" evidence="8">
    <location>
        <begin position="123"/>
        <end position="142"/>
    </location>
</feature>
<dbReference type="OrthoDB" id="3218494at2"/>
<keyword evidence="2" id="KW-0813">Transport</keyword>
<feature type="transmembrane region" description="Helical" evidence="8">
    <location>
        <begin position="244"/>
        <end position="267"/>
    </location>
</feature>
<keyword evidence="5 8" id="KW-1133">Transmembrane helix</keyword>
<evidence type="ECO:0000259" key="9">
    <source>
        <dbReference type="PROSITE" id="PS50850"/>
    </source>
</evidence>
<feature type="transmembrane region" description="Helical" evidence="8">
    <location>
        <begin position="212"/>
        <end position="232"/>
    </location>
</feature>
<protein>
    <submittedName>
        <fullName evidence="10">DHA2 family efflux MFS transporter permease subunit</fullName>
    </submittedName>
</protein>
<keyword evidence="11" id="KW-1185">Reference proteome</keyword>
<dbReference type="KEGG" id="huw:FPZ11_11535"/>
<evidence type="ECO:0000313" key="10">
    <source>
        <dbReference type="EMBL" id="QDZ15308.1"/>
    </source>
</evidence>
<dbReference type="EMBL" id="CP042305">
    <property type="protein sequence ID" value="QDZ15308.1"/>
    <property type="molecule type" value="Genomic_DNA"/>
</dbReference>
<feature type="transmembrane region" description="Helical" evidence="8">
    <location>
        <begin position="273"/>
        <end position="291"/>
    </location>
</feature>
<feature type="transmembrane region" description="Helical" evidence="8">
    <location>
        <begin position="346"/>
        <end position="364"/>
    </location>
</feature>
<evidence type="ECO:0000256" key="4">
    <source>
        <dbReference type="ARBA" id="ARBA00022692"/>
    </source>
</evidence>
<dbReference type="InterPro" id="IPR036259">
    <property type="entry name" value="MFS_trans_sf"/>
</dbReference>
<dbReference type="Proteomes" id="UP000320216">
    <property type="component" value="Chromosome"/>
</dbReference>
<evidence type="ECO:0000256" key="5">
    <source>
        <dbReference type="ARBA" id="ARBA00022989"/>
    </source>
</evidence>
<dbReference type="SUPFAM" id="SSF103473">
    <property type="entry name" value="MFS general substrate transporter"/>
    <property type="match status" value="1"/>
</dbReference>
<proteinExistence type="predicted"/>
<feature type="compositionally biased region" description="Low complexity" evidence="7">
    <location>
        <begin position="24"/>
        <end position="34"/>
    </location>
</feature>
<dbReference type="InterPro" id="IPR020846">
    <property type="entry name" value="MFS_dom"/>
</dbReference>
<evidence type="ECO:0000313" key="11">
    <source>
        <dbReference type="Proteomes" id="UP000320216"/>
    </source>
</evidence>
<feature type="region of interest" description="Disordered" evidence="7">
    <location>
        <begin position="1"/>
        <end position="34"/>
    </location>
</feature>
<feature type="transmembrane region" description="Helical" evidence="8">
    <location>
        <begin position="148"/>
        <end position="171"/>
    </location>
</feature>
<keyword evidence="6 8" id="KW-0472">Membrane</keyword>
<feature type="transmembrane region" description="Helical" evidence="8">
    <location>
        <begin position="404"/>
        <end position="427"/>
    </location>
</feature>
<feature type="transmembrane region" description="Helical" evidence="8">
    <location>
        <begin position="371"/>
        <end position="392"/>
    </location>
</feature>
<dbReference type="GO" id="GO:0022857">
    <property type="term" value="F:transmembrane transporter activity"/>
    <property type="evidence" value="ECO:0007669"/>
    <property type="project" value="InterPro"/>
</dbReference>
<dbReference type="PANTHER" id="PTHR42718">
    <property type="entry name" value="MAJOR FACILITATOR SUPERFAMILY MULTIDRUG TRANSPORTER MFSC"/>
    <property type="match status" value="1"/>
</dbReference>
<gene>
    <name evidence="10" type="ORF">FPZ11_11535</name>
</gene>
<feature type="transmembrane region" description="Helical" evidence="8">
    <location>
        <begin position="311"/>
        <end position="334"/>
    </location>
</feature>
<keyword evidence="4 8" id="KW-0812">Transmembrane</keyword>
<dbReference type="GO" id="GO:0005886">
    <property type="term" value="C:plasma membrane"/>
    <property type="evidence" value="ECO:0007669"/>
    <property type="project" value="UniProtKB-SubCell"/>
</dbReference>
<feature type="transmembrane region" description="Helical" evidence="8">
    <location>
        <begin position="448"/>
        <end position="468"/>
    </location>
</feature>
<evidence type="ECO:0000256" key="7">
    <source>
        <dbReference type="SAM" id="MobiDB-lite"/>
    </source>
</evidence>